<evidence type="ECO:0000259" key="1">
    <source>
        <dbReference type="Pfam" id="PF00149"/>
    </source>
</evidence>
<name>A0A2M7Q689_9BACT</name>
<proteinExistence type="predicted"/>
<dbReference type="Pfam" id="PF00149">
    <property type="entry name" value="Metallophos"/>
    <property type="match status" value="1"/>
</dbReference>
<evidence type="ECO:0000313" key="2">
    <source>
        <dbReference type="EMBL" id="PIY58709.1"/>
    </source>
</evidence>
<dbReference type="InterPro" id="IPR029052">
    <property type="entry name" value="Metallo-depent_PP-like"/>
</dbReference>
<gene>
    <name evidence="2" type="ORF">COY98_00595</name>
</gene>
<organism evidence="2 3">
    <name type="scientific">Candidatus Yonathbacteria bacterium CG_4_10_14_0_8_um_filter_43_17</name>
    <dbReference type="NCBI Taxonomy" id="1975099"/>
    <lineage>
        <taxon>Bacteria</taxon>
        <taxon>Candidatus Yonathiibacteriota</taxon>
    </lineage>
</organism>
<dbReference type="EMBL" id="PFKX01000016">
    <property type="protein sequence ID" value="PIY58709.1"/>
    <property type="molecule type" value="Genomic_DNA"/>
</dbReference>
<accession>A0A2M7Q689</accession>
<reference evidence="3" key="1">
    <citation type="submission" date="2017-09" db="EMBL/GenBank/DDBJ databases">
        <title>Depth-based differentiation of microbial function through sediment-hosted aquifers and enrichment of novel symbionts in the deep terrestrial subsurface.</title>
        <authorList>
            <person name="Probst A.J."/>
            <person name="Ladd B."/>
            <person name="Jarett J.K."/>
            <person name="Geller-Mcgrath D.E."/>
            <person name="Sieber C.M.K."/>
            <person name="Emerson J.B."/>
            <person name="Anantharaman K."/>
            <person name="Thomas B.C."/>
            <person name="Malmstrom R."/>
            <person name="Stieglmeier M."/>
            <person name="Klingl A."/>
            <person name="Woyke T."/>
            <person name="Ryan C.M."/>
            <person name="Banfield J.F."/>
        </authorList>
    </citation>
    <scope>NUCLEOTIDE SEQUENCE [LARGE SCALE GENOMIC DNA]</scope>
</reference>
<dbReference type="SUPFAM" id="SSF56300">
    <property type="entry name" value="Metallo-dependent phosphatases"/>
    <property type="match status" value="1"/>
</dbReference>
<sequence length="160" mass="18173">MNIPKVKLMKFLVIADLHEEEIILEKLPAILEKENPEYLIIAGDFTKPRIPSISYTEDALNLYPKILAIPGNCDPPKVLELIEKKGFTIHEKRKELEERLNIVGFGYSPVTPFGTPGELEEEEILGCMSKLSIDEKTILVTQLTFRNGYSMQRTIPRTSS</sequence>
<dbReference type="GO" id="GO:0016787">
    <property type="term" value="F:hydrolase activity"/>
    <property type="evidence" value="ECO:0007669"/>
    <property type="project" value="InterPro"/>
</dbReference>
<dbReference type="InterPro" id="IPR004843">
    <property type="entry name" value="Calcineurin-like_PHP"/>
</dbReference>
<comment type="caution">
    <text evidence="2">The sequence shown here is derived from an EMBL/GenBank/DDBJ whole genome shotgun (WGS) entry which is preliminary data.</text>
</comment>
<evidence type="ECO:0000313" key="3">
    <source>
        <dbReference type="Proteomes" id="UP000230732"/>
    </source>
</evidence>
<dbReference type="Proteomes" id="UP000230732">
    <property type="component" value="Unassembled WGS sequence"/>
</dbReference>
<protein>
    <recommendedName>
        <fullName evidence="1">Calcineurin-like phosphoesterase domain-containing protein</fullName>
    </recommendedName>
</protein>
<dbReference type="Gene3D" id="3.60.21.10">
    <property type="match status" value="1"/>
</dbReference>
<feature type="domain" description="Calcineurin-like phosphoesterase" evidence="1">
    <location>
        <begin position="9"/>
        <end position="94"/>
    </location>
</feature>
<dbReference type="AlphaFoldDB" id="A0A2M7Q689"/>